<accession>A0A9E3HBJ3</accession>
<dbReference type="Proteomes" id="UP000813215">
    <property type="component" value="Unassembled WGS sequence"/>
</dbReference>
<reference evidence="1" key="2">
    <citation type="journal article" date="2022" name="Microbiol. Resour. Announc.">
        <title>Metagenome Sequencing to Explore Phylogenomics of Terrestrial Cyanobacteria.</title>
        <authorList>
            <person name="Ward R.D."/>
            <person name="Stajich J.E."/>
            <person name="Johansen J.R."/>
            <person name="Huntemann M."/>
            <person name="Clum A."/>
            <person name="Foster B."/>
            <person name="Foster B."/>
            <person name="Roux S."/>
            <person name="Palaniappan K."/>
            <person name="Varghese N."/>
            <person name="Mukherjee S."/>
            <person name="Reddy T.B.K."/>
            <person name="Daum C."/>
            <person name="Copeland A."/>
            <person name="Chen I.A."/>
            <person name="Ivanova N.N."/>
            <person name="Kyrpides N.C."/>
            <person name="Shapiro N."/>
            <person name="Eloe-Fadrosh E.A."/>
            <person name="Pietrasiak N."/>
        </authorList>
    </citation>
    <scope>NUCLEOTIDE SEQUENCE</scope>
    <source>
        <strain evidence="1">HA4357-MV3</strain>
    </source>
</reference>
<protein>
    <submittedName>
        <fullName evidence="1">Uncharacterized protein</fullName>
    </submittedName>
</protein>
<evidence type="ECO:0000313" key="1">
    <source>
        <dbReference type="EMBL" id="MBW4434077.1"/>
    </source>
</evidence>
<gene>
    <name evidence="1" type="ORF">KME28_20770</name>
</gene>
<dbReference type="EMBL" id="JAHHHW010000119">
    <property type="protein sequence ID" value="MBW4434077.1"/>
    <property type="molecule type" value="Genomic_DNA"/>
</dbReference>
<name>A0A9E3HBJ3_9NOST</name>
<dbReference type="AlphaFoldDB" id="A0A9E3HBJ3"/>
<comment type="caution">
    <text evidence="1">The sequence shown here is derived from an EMBL/GenBank/DDBJ whole genome shotgun (WGS) entry which is preliminary data.</text>
</comment>
<proteinExistence type="predicted"/>
<reference evidence="1" key="1">
    <citation type="submission" date="2021-05" db="EMBL/GenBank/DDBJ databases">
        <authorList>
            <person name="Pietrasiak N."/>
            <person name="Ward R."/>
            <person name="Stajich J.E."/>
            <person name="Kurbessoian T."/>
        </authorList>
    </citation>
    <scope>NUCLEOTIDE SEQUENCE</scope>
    <source>
        <strain evidence="1">HA4357-MV3</strain>
    </source>
</reference>
<organism evidence="1 2">
    <name type="scientific">Pelatocladus maniniholoensis HA4357-MV3</name>
    <dbReference type="NCBI Taxonomy" id="1117104"/>
    <lineage>
        <taxon>Bacteria</taxon>
        <taxon>Bacillati</taxon>
        <taxon>Cyanobacteriota</taxon>
        <taxon>Cyanophyceae</taxon>
        <taxon>Nostocales</taxon>
        <taxon>Nostocaceae</taxon>
        <taxon>Pelatocladus</taxon>
    </lineage>
</organism>
<sequence length="163" mass="18103">MVRSNHGQRYQTAQEALQILIPPPPPPPPPQIPPVPRRKMIQTLGLVGAGFGLAIVGERLIFNKSEENPGVSNQSGLSFSEDLRYETRNKFRGLRCTHKSSDPPKSPRWRAATLEKRGTLILVPPFLRGVRGDQNATRQLYKTSVYTAAPFTGRRFSSLSVNA</sequence>
<evidence type="ECO:0000313" key="2">
    <source>
        <dbReference type="Proteomes" id="UP000813215"/>
    </source>
</evidence>